<dbReference type="OrthoDB" id="648861at2759"/>
<evidence type="ECO:0000313" key="3">
    <source>
        <dbReference type="EMBL" id="OCT48670.1"/>
    </source>
</evidence>
<name>A0A1C1CJH9_9EURO</name>
<organism evidence="3 4">
    <name type="scientific">Cladophialophora carrionii</name>
    <dbReference type="NCBI Taxonomy" id="86049"/>
    <lineage>
        <taxon>Eukaryota</taxon>
        <taxon>Fungi</taxon>
        <taxon>Dikarya</taxon>
        <taxon>Ascomycota</taxon>
        <taxon>Pezizomycotina</taxon>
        <taxon>Eurotiomycetes</taxon>
        <taxon>Chaetothyriomycetidae</taxon>
        <taxon>Chaetothyriales</taxon>
        <taxon>Herpotrichiellaceae</taxon>
        <taxon>Cladophialophora</taxon>
    </lineage>
</organism>
<dbReference type="GO" id="GO:0005634">
    <property type="term" value="C:nucleus"/>
    <property type="evidence" value="ECO:0007669"/>
    <property type="project" value="TreeGrafter"/>
</dbReference>
<dbReference type="Proteomes" id="UP000094526">
    <property type="component" value="Unassembled WGS sequence"/>
</dbReference>
<dbReference type="AlphaFoldDB" id="A0A1C1CJH9"/>
<dbReference type="EMBL" id="LGRB01000011">
    <property type="protein sequence ID" value="OCT48670.1"/>
    <property type="molecule type" value="Genomic_DNA"/>
</dbReference>
<protein>
    <recommendedName>
        <fullName evidence="5">C6 finger domain protein</fullName>
    </recommendedName>
</protein>
<dbReference type="PANTHER" id="PTHR37534">
    <property type="entry name" value="TRANSCRIPTIONAL ACTIVATOR PROTEIN UGA3"/>
    <property type="match status" value="1"/>
</dbReference>
<dbReference type="STRING" id="86049.A0A1C1CJH9"/>
<reference evidence="4" key="1">
    <citation type="submission" date="2015-07" db="EMBL/GenBank/DDBJ databases">
        <authorList>
            <person name="Teixeira M.M."/>
            <person name="Souza R.C."/>
            <person name="Almeida L.G."/>
            <person name="Vicente V.A."/>
            <person name="de Hoog S."/>
            <person name="Bocca A.L."/>
            <person name="de Almeida S.R."/>
            <person name="Vasconcelos A.T."/>
            <person name="Felipe M.S."/>
        </authorList>
    </citation>
    <scope>NUCLEOTIDE SEQUENCE [LARGE SCALE GENOMIC DNA]</scope>
    <source>
        <strain evidence="4">KSF</strain>
    </source>
</reference>
<dbReference type="VEuPathDB" id="FungiDB:G647_03225"/>
<proteinExistence type="predicted"/>
<evidence type="ECO:0000256" key="1">
    <source>
        <dbReference type="ARBA" id="ARBA00023242"/>
    </source>
</evidence>
<gene>
    <name evidence="3" type="ORF">CLCR_04787</name>
</gene>
<feature type="compositionally biased region" description="Low complexity" evidence="2">
    <location>
        <begin position="22"/>
        <end position="34"/>
    </location>
</feature>
<dbReference type="GO" id="GO:0045944">
    <property type="term" value="P:positive regulation of transcription by RNA polymerase II"/>
    <property type="evidence" value="ECO:0007669"/>
    <property type="project" value="TreeGrafter"/>
</dbReference>
<evidence type="ECO:0008006" key="5">
    <source>
        <dbReference type="Google" id="ProtNLM"/>
    </source>
</evidence>
<dbReference type="GO" id="GO:0000976">
    <property type="term" value="F:transcription cis-regulatory region binding"/>
    <property type="evidence" value="ECO:0007669"/>
    <property type="project" value="TreeGrafter"/>
</dbReference>
<keyword evidence="4" id="KW-1185">Reference proteome</keyword>
<dbReference type="PANTHER" id="PTHR37534:SF49">
    <property type="entry name" value="LYSINE BIOSYNTHESIS REGULATORY PROTEIN LYS14"/>
    <property type="match status" value="1"/>
</dbReference>
<dbReference type="GO" id="GO:0003700">
    <property type="term" value="F:DNA-binding transcription factor activity"/>
    <property type="evidence" value="ECO:0007669"/>
    <property type="project" value="TreeGrafter"/>
</dbReference>
<evidence type="ECO:0000313" key="4">
    <source>
        <dbReference type="Proteomes" id="UP000094526"/>
    </source>
</evidence>
<evidence type="ECO:0000256" key="2">
    <source>
        <dbReference type="SAM" id="MobiDB-lite"/>
    </source>
</evidence>
<dbReference type="VEuPathDB" id="FungiDB:CLCR_04787"/>
<comment type="caution">
    <text evidence="3">The sequence shown here is derived from an EMBL/GenBank/DDBJ whole genome shotgun (WGS) entry which is preliminary data.</text>
</comment>
<dbReference type="eggNOG" id="ENOG502RXEV">
    <property type="taxonomic scope" value="Eukaryota"/>
</dbReference>
<keyword evidence="1" id="KW-0539">Nucleus</keyword>
<feature type="region of interest" description="Disordered" evidence="2">
    <location>
        <begin position="21"/>
        <end position="46"/>
    </location>
</feature>
<accession>A0A1C1CJH9</accession>
<sequence length="537" mass="59794">MTLADYSFQCDRLGRVCVYQDGSSPTHSSSPGKSQPSIDHGLPSTESIAAPHDAMHVFDNFPVSPFGTYGSWGQPPLSVEPVGTLDGSPGFAPSNVDPLLLASSYVDPMLHTVASADSNTNQQPINIAASVPATAANVNKFPYFLEKLEPPFISHFDRYNWIRMRQYLADLGSRDSMVASAIIAVQALYEAEENGWDTTNAIALYYASKASHATLLEELDPGFEPTIMAAFLLLCFEIVAQQETVPVTMKPEGAFVDKLEQWAKLRPWPPVACRVETWLKLLHVKALHLGGRGLMCAKVSRLLSYDSGPTPSLIFLDQHPSPPSILYDSLSSQLFEFYMQTQKIGASLCGLNRHHRSRGSLMDETEVDHVAQNIRKQLQSLYQQRPSVLQLRSEELRSVIPAPFANSLATLIDLCNAAYHIEIVDLGRAHGQWLTPTPEAQEAMQHVRHIVDENFTQNSGAVSPGFMWPIFFYALEADEEGGKWAVRMLQQIRRPTCHSDFFALFLEAVLDQQRQKGERVDCRYLCIEKFGIPPPFI</sequence>